<proteinExistence type="predicted"/>
<reference evidence="2 3" key="1">
    <citation type="submission" date="2018-09" db="EMBL/GenBank/DDBJ databases">
        <title>Genomic investigation of the strawberry pathogen Phytophthora fragariae indicates pathogenicity is determined by transcriptional variation in three key races.</title>
        <authorList>
            <person name="Adams T.M."/>
            <person name="Armitage A.D."/>
            <person name="Sobczyk M.K."/>
            <person name="Bates H.J."/>
            <person name="Dunwell J.M."/>
            <person name="Nellist C.F."/>
            <person name="Harrison R.J."/>
        </authorList>
    </citation>
    <scope>NUCLEOTIDE SEQUENCE [LARGE SCALE GENOMIC DNA]</scope>
    <source>
        <strain evidence="2 3">SCRP245</strain>
    </source>
</reference>
<dbReference type="Proteomes" id="UP000460718">
    <property type="component" value="Unassembled WGS sequence"/>
</dbReference>
<dbReference type="EMBL" id="QXFW01000896">
    <property type="protein sequence ID" value="KAE9000689.1"/>
    <property type="molecule type" value="Genomic_DNA"/>
</dbReference>
<evidence type="ECO:0000313" key="2">
    <source>
        <dbReference type="EMBL" id="KAE9000689.1"/>
    </source>
</evidence>
<protein>
    <submittedName>
        <fullName evidence="2">Uncharacterized protein</fullName>
    </submittedName>
</protein>
<feature type="compositionally biased region" description="Acidic residues" evidence="1">
    <location>
        <begin position="286"/>
        <end position="307"/>
    </location>
</feature>
<feature type="region of interest" description="Disordered" evidence="1">
    <location>
        <begin position="181"/>
        <end position="224"/>
    </location>
</feature>
<feature type="region of interest" description="Disordered" evidence="1">
    <location>
        <begin position="245"/>
        <end position="307"/>
    </location>
</feature>
<feature type="compositionally biased region" description="Low complexity" evidence="1">
    <location>
        <begin position="109"/>
        <end position="140"/>
    </location>
</feature>
<feature type="region of interest" description="Disordered" evidence="1">
    <location>
        <begin position="1"/>
        <end position="32"/>
    </location>
</feature>
<name>A0A6A3K0K4_9STRA</name>
<feature type="compositionally biased region" description="Polar residues" evidence="1">
    <location>
        <begin position="19"/>
        <end position="32"/>
    </location>
</feature>
<dbReference type="AlphaFoldDB" id="A0A6A3K0K4"/>
<comment type="caution">
    <text evidence="2">The sequence shown here is derived from an EMBL/GenBank/DDBJ whole genome shotgun (WGS) entry which is preliminary data.</text>
</comment>
<evidence type="ECO:0000256" key="1">
    <source>
        <dbReference type="SAM" id="MobiDB-lite"/>
    </source>
</evidence>
<gene>
    <name evidence="2" type="ORF">PF011_g14075</name>
</gene>
<feature type="compositionally biased region" description="Basic and acidic residues" evidence="1">
    <location>
        <begin position="197"/>
        <end position="209"/>
    </location>
</feature>
<feature type="compositionally biased region" description="Low complexity" evidence="1">
    <location>
        <begin position="181"/>
        <end position="196"/>
    </location>
</feature>
<feature type="region of interest" description="Disordered" evidence="1">
    <location>
        <begin position="52"/>
        <end position="147"/>
    </location>
</feature>
<evidence type="ECO:0000313" key="3">
    <source>
        <dbReference type="Proteomes" id="UP000460718"/>
    </source>
</evidence>
<accession>A0A6A3K0K4</accession>
<sequence length="393" mass="43170">MTTRVDSSQRHRQDKTAANMANSSQRMALSANKNKNWRANYLRALNIFTPDLAPSTRGRHVSASGDGRRPAAQQTNGRSEKTSSRRRTVAAPSASTDEPTRRPAGGNNSRGRSAVSASTSARPSSSRSTSSSRSRRGVSPSDDKTSSYVFGLRSHLFRARKLAPRSDMMVVDRVSAPIEIPTGTSASATSPTAIPSRADKLSDRRDSESHRRRGSSHDFQNSTDKQAMVQLLSWEEPSVMLGSGGWPLESDKRNSNNNGMRAGMAVPMSRNNRSRPYSGPDGIAEGCEDTDDEDADGLTNTEDDDDDDIFKMEFEGDSSANNVFRSKRVSSYRQRVELRPRRPGGFDDDFDDEDDDVVTPLSASFVPPHQLVERGCFSLGLRDELKRKPGVHN</sequence>
<organism evidence="2 3">
    <name type="scientific">Phytophthora fragariae</name>
    <dbReference type="NCBI Taxonomy" id="53985"/>
    <lineage>
        <taxon>Eukaryota</taxon>
        <taxon>Sar</taxon>
        <taxon>Stramenopiles</taxon>
        <taxon>Oomycota</taxon>
        <taxon>Peronosporomycetes</taxon>
        <taxon>Peronosporales</taxon>
        <taxon>Peronosporaceae</taxon>
        <taxon>Phytophthora</taxon>
    </lineage>
</organism>